<dbReference type="OrthoDB" id="2260663at2759"/>
<evidence type="ECO:0000313" key="2">
    <source>
        <dbReference type="Proteomes" id="UP000603453"/>
    </source>
</evidence>
<accession>A0A8H7VBV0</accession>
<reference evidence="1" key="1">
    <citation type="submission" date="2020-12" db="EMBL/GenBank/DDBJ databases">
        <title>Metabolic potential, ecology and presence of endohyphal bacteria is reflected in genomic diversity of Mucoromycotina.</title>
        <authorList>
            <person name="Muszewska A."/>
            <person name="Okrasinska A."/>
            <person name="Steczkiewicz K."/>
            <person name="Drgas O."/>
            <person name="Orlowska M."/>
            <person name="Perlinska-Lenart U."/>
            <person name="Aleksandrzak-Piekarczyk T."/>
            <person name="Szatraj K."/>
            <person name="Zielenkiewicz U."/>
            <person name="Pilsyk S."/>
            <person name="Malc E."/>
            <person name="Mieczkowski P."/>
            <person name="Kruszewska J.S."/>
            <person name="Biernat P."/>
            <person name="Pawlowska J."/>
        </authorList>
    </citation>
    <scope>NUCLEOTIDE SEQUENCE</scope>
    <source>
        <strain evidence="1">WA0000017839</strain>
    </source>
</reference>
<name>A0A8H7VBV0_9FUNG</name>
<keyword evidence="2" id="KW-1185">Reference proteome</keyword>
<protein>
    <submittedName>
        <fullName evidence="1">Uncharacterized protein</fullName>
    </submittedName>
</protein>
<proteinExistence type="predicted"/>
<dbReference type="EMBL" id="JAEPRD010000004">
    <property type="protein sequence ID" value="KAG2213037.1"/>
    <property type="molecule type" value="Genomic_DNA"/>
</dbReference>
<sequence length="85" mass="9684">MPLRRSSTCSSINSCKSVSFDEMEHTVYYTHSANEYDRTIEPRCELLVGAVEDEQDPLVERNTFANGRRSTSGYAVILTLRNKHV</sequence>
<comment type="caution">
    <text evidence="1">The sequence shown here is derived from an EMBL/GenBank/DDBJ whole genome shotgun (WGS) entry which is preliminary data.</text>
</comment>
<dbReference type="Proteomes" id="UP000603453">
    <property type="component" value="Unassembled WGS sequence"/>
</dbReference>
<gene>
    <name evidence="1" type="ORF">INT47_011186</name>
</gene>
<evidence type="ECO:0000313" key="1">
    <source>
        <dbReference type="EMBL" id="KAG2213037.1"/>
    </source>
</evidence>
<organism evidence="1 2">
    <name type="scientific">Mucor saturninus</name>
    <dbReference type="NCBI Taxonomy" id="64648"/>
    <lineage>
        <taxon>Eukaryota</taxon>
        <taxon>Fungi</taxon>
        <taxon>Fungi incertae sedis</taxon>
        <taxon>Mucoromycota</taxon>
        <taxon>Mucoromycotina</taxon>
        <taxon>Mucoromycetes</taxon>
        <taxon>Mucorales</taxon>
        <taxon>Mucorineae</taxon>
        <taxon>Mucoraceae</taxon>
        <taxon>Mucor</taxon>
    </lineage>
</organism>
<dbReference type="AlphaFoldDB" id="A0A8H7VBV0"/>